<evidence type="ECO:0000313" key="5">
    <source>
        <dbReference type="Proteomes" id="UP000019486"/>
    </source>
</evidence>
<feature type="domain" description="HNH nuclease" evidence="3">
    <location>
        <begin position="83"/>
        <end position="122"/>
    </location>
</feature>
<dbReference type="EMBL" id="AVFL01000034">
    <property type="protein sequence ID" value="EWY36886.1"/>
    <property type="molecule type" value="Genomic_DNA"/>
</dbReference>
<evidence type="ECO:0008006" key="6">
    <source>
        <dbReference type="Google" id="ProtNLM"/>
    </source>
</evidence>
<protein>
    <recommendedName>
        <fullName evidence="6">HNH nuclease domain-containing protein</fullName>
    </recommendedName>
</protein>
<dbReference type="GO" id="GO:0016788">
    <property type="term" value="F:hydrolase activity, acting on ester bonds"/>
    <property type="evidence" value="ECO:0007669"/>
    <property type="project" value="InterPro"/>
</dbReference>
<dbReference type="InterPro" id="IPR044925">
    <property type="entry name" value="His-Me_finger_sf"/>
</dbReference>
<dbReference type="OrthoDB" id="6631788at2"/>
<gene>
    <name evidence="4" type="ORF">N825_23280</name>
</gene>
<dbReference type="SUPFAM" id="SSF54060">
    <property type="entry name" value="His-Me finger endonucleases"/>
    <property type="match status" value="1"/>
</dbReference>
<evidence type="ECO:0000313" key="4">
    <source>
        <dbReference type="EMBL" id="EWY36886.1"/>
    </source>
</evidence>
<comment type="caution">
    <text evidence="4">The sequence shown here is derived from an EMBL/GenBank/DDBJ whole genome shotgun (WGS) entry which is preliminary data.</text>
</comment>
<name>W9GW54_9PROT</name>
<dbReference type="Pfam" id="PF13392">
    <property type="entry name" value="HNH_3"/>
    <property type="match status" value="1"/>
</dbReference>
<feature type="compositionally biased region" description="Low complexity" evidence="1">
    <location>
        <begin position="144"/>
        <end position="157"/>
    </location>
</feature>
<dbReference type="Gene3D" id="3.90.75.20">
    <property type="match status" value="1"/>
</dbReference>
<reference evidence="4 5" key="1">
    <citation type="submission" date="2013-08" db="EMBL/GenBank/DDBJ databases">
        <title>The genome sequence of Skermanella stibiiresistens.</title>
        <authorList>
            <person name="Zhu W."/>
            <person name="Wang G."/>
        </authorList>
    </citation>
    <scope>NUCLEOTIDE SEQUENCE [LARGE SCALE GENOMIC DNA]</scope>
    <source>
        <strain evidence="4 5">SB22</strain>
    </source>
</reference>
<evidence type="ECO:0000256" key="1">
    <source>
        <dbReference type="SAM" id="MobiDB-lite"/>
    </source>
</evidence>
<accession>W9GW54</accession>
<proteinExistence type="predicted"/>
<feature type="domain" description="NUMOD4" evidence="2">
    <location>
        <begin position="19"/>
        <end position="68"/>
    </location>
</feature>
<dbReference type="InterPro" id="IPR010902">
    <property type="entry name" value="NUMOD4"/>
</dbReference>
<keyword evidence="5" id="KW-1185">Reference proteome</keyword>
<sequence length="191" mass="21949">MIDQPHPTNDQLHSDACTETWRDIPGYPYYQASDMGRIRRSKPGRGGTYVGRVLRPRLDRDGYARCVLSHDGVQEDIAVAKLVMLAFVGPRHKPWYEIHHANSTRHDNRLSNLSYVTRVQNMTFAYQRRLERAKAGLTAYGRCSPAPSSQATPAPTSARRKAKQALRREDTKARNLELKPWAPRKRLTRWL</sequence>
<organism evidence="4 5">
    <name type="scientific">Skermanella stibiiresistens SB22</name>
    <dbReference type="NCBI Taxonomy" id="1385369"/>
    <lineage>
        <taxon>Bacteria</taxon>
        <taxon>Pseudomonadati</taxon>
        <taxon>Pseudomonadota</taxon>
        <taxon>Alphaproteobacteria</taxon>
        <taxon>Rhodospirillales</taxon>
        <taxon>Azospirillaceae</taxon>
        <taxon>Skermanella</taxon>
    </lineage>
</organism>
<feature type="region of interest" description="Disordered" evidence="1">
    <location>
        <begin position="141"/>
        <end position="174"/>
    </location>
</feature>
<dbReference type="AlphaFoldDB" id="W9GW54"/>
<dbReference type="InterPro" id="IPR003615">
    <property type="entry name" value="HNH_nuc"/>
</dbReference>
<dbReference type="Proteomes" id="UP000019486">
    <property type="component" value="Unassembled WGS sequence"/>
</dbReference>
<evidence type="ECO:0000259" key="3">
    <source>
        <dbReference type="Pfam" id="PF13392"/>
    </source>
</evidence>
<evidence type="ECO:0000259" key="2">
    <source>
        <dbReference type="Pfam" id="PF07463"/>
    </source>
</evidence>
<dbReference type="RefSeq" id="WP_084165183.1">
    <property type="nucleotide sequence ID" value="NZ_AVFL01000034.1"/>
</dbReference>
<dbReference type="Pfam" id="PF07463">
    <property type="entry name" value="NUMOD4"/>
    <property type="match status" value="1"/>
</dbReference>